<dbReference type="PANTHER" id="PTHR45614">
    <property type="entry name" value="MYB PROTEIN-RELATED"/>
    <property type="match status" value="1"/>
</dbReference>
<feature type="domain" description="Myb-like" evidence="2">
    <location>
        <begin position="12"/>
        <end position="54"/>
    </location>
</feature>
<dbReference type="InterPro" id="IPR009057">
    <property type="entry name" value="Homeodomain-like_sf"/>
</dbReference>
<dbReference type="GO" id="GO:0000981">
    <property type="term" value="F:DNA-binding transcription factor activity, RNA polymerase II-specific"/>
    <property type="evidence" value="ECO:0007669"/>
    <property type="project" value="TreeGrafter"/>
</dbReference>
<protein>
    <recommendedName>
        <fullName evidence="5">Myb-like domain-containing protein</fullName>
    </recommendedName>
</protein>
<name>A0A7S3ETS5_9EUKA</name>
<gene>
    <name evidence="4" type="ORF">HERI1096_LOCUS4957</name>
</gene>
<dbReference type="InterPro" id="IPR017930">
    <property type="entry name" value="Myb_dom"/>
</dbReference>
<dbReference type="GO" id="GO:0000978">
    <property type="term" value="F:RNA polymerase II cis-regulatory region sequence-specific DNA binding"/>
    <property type="evidence" value="ECO:0007669"/>
    <property type="project" value="TreeGrafter"/>
</dbReference>
<evidence type="ECO:0000313" key="4">
    <source>
        <dbReference type="EMBL" id="CAE0104299.1"/>
    </source>
</evidence>
<dbReference type="InterPro" id="IPR050560">
    <property type="entry name" value="MYB_TF"/>
</dbReference>
<dbReference type="PROSITE" id="PS51294">
    <property type="entry name" value="HTH_MYB"/>
    <property type="match status" value="1"/>
</dbReference>
<dbReference type="SUPFAM" id="SSF46689">
    <property type="entry name" value="Homeodomain-like"/>
    <property type="match status" value="1"/>
</dbReference>
<dbReference type="InterPro" id="IPR001005">
    <property type="entry name" value="SANT/Myb"/>
</dbReference>
<feature type="compositionally biased region" description="Basic and acidic residues" evidence="1">
    <location>
        <begin position="337"/>
        <end position="347"/>
    </location>
</feature>
<dbReference type="AlphaFoldDB" id="A0A7S3ETS5"/>
<proteinExistence type="predicted"/>
<feature type="domain" description="HTH myb-type" evidence="3">
    <location>
        <begin position="10"/>
        <end position="58"/>
    </location>
</feature>
<reference evidence="4" key="1">
    <citation type="submission" date="2021-01" db="EMBL/GenBank/DDBJ databases">
        <authorList>
            <person name="Corre E."/>
            <person name="Pelletier E."/>
            <person name="Niang G."/>
            <person name="Scheremetjew M."/>
            <person name="Finn R."/>
            <person name="Kale V."/>
            <person name="Holt S."/>
            <person name="Cochrane G."/>
            <person name="Meng A."/>
            <person name="Brown T."/>
            <person name="Cohen L."/>
        </authorList>
    </citation>
    <scope>NUCLEOTIDE SEQUENCE</scope>
    <source>
        <strain evidence="4">CCMP281</strain>
    </source>
</reference>
<accession>A0A7S3ETS5</accession>
<sequence>MPGGSHEHMRAWEPEEDQTIIELLDKFGPKWSKIVQQLPGRSVSSVRNRWQRIEKGRKLRMAGQESKNRCQQCGEPKRGHVCMARLKNRGLNGQSAEEAALAWREANSHQGGDAPSALSRMSSYSALMMPRVATPSVDEDHSEAGTPQLRATAGSPRSTGELGFESLLLAASRERTESGLVPGGSLLEVSCGSSADSQEDTVPAPDSLRSNESFHHDGMGMHQATVLQDDEYQDEAVVLYDDVGAGDGGEVADDAGGEATALLAGVGEAKVFAPAQHAVRIATLEGVGKREGSDAMPSDAPSKLDNVEAASLRLECASGLSGLSGLAWTQFGQAKGTSDEGERERPAGVEPPLVGRCKVERGESFSCSSTSEASSCSAEL</sequence>
<evidence type="ECO:0000259" key="3">
    <source>
        <dbReference type="PROSITE" id="PS51294"/>
    </source>
</evidence>
<dbReference type="PANTHER" id="PTHR45614:SF69">
    <property type="entry name" value="CHROMOSOME UNDETERMINED SCAFFOLD_38, WHOLE GENOME SHOTGUN SEQUENCE"/>
    <property type="match status" value="1"/>
</dbReference>
<dbReference type="Gene3D" id="1.10.10.60">
    <property type="entry name" value="Homeodomain-like"/>
    <property type="match status" value="1"/>
</dbReference>
<evidence type="ECO:0000256" key="1">
    <source>
        <dbReference type="SAM" id="MobiDB-lite"/>
    </source>
</evidence>
<dbReference type="GO" id="GO:0005634">
    <property type="term" value="C:nucleus"/>
    <property type="evidence" value="ECO:0007669"/>
    <property type="project" value="TreeGrafter"/>
</dbReference>
<dbReference type="CDD" id="cd00167">
    <property type="entry name" value="SANT"/>
    <property type="match status" value="1"/>
</dbReference>
<organism evidence="4">
    <name type="scientific">Haptolina ericina</name>
    <dbReference type="NCBI Taxonomy" id="156174"/>
    <lineage>
        <taxon>Eukaryota</taxon>
        <taxon>Haptista</taxon>
        <taxon>Haptophyta</taxon>
        <taxon>Prymnesiophyceae</taxon>
        <taxon>Prymnesiales</taxon>
        <taxon>Prymnesiaceae</taxon>
        <taxon>Haptolina</taxon>
    </lineage>
</organism>
<feature type="region of interest" description="Disordered" evidence="1">
    <location>
        <begin position="334"/>
        <end position="355"/>
    </location>
</feature>
<dbReference type="EMBL" id="HBHX01008927">
    <property type="protein sequence ID" value="CAE0104299.1"/>
    <property type="molecule type" value="Transcribed_RNA"/>
</dbReference>
<dbReference type="Pfam" id="PF00249">
    <property type="entry name" value="Myb_DNA-binding"/>
    <property type="match status" value="1"/>
</dbReference>
<evidence type="ECO:0008006" key="5">
    <source>
        <dbReference type="Google" id="ProtNLM"/>
    </source>
</evidence>
<dbReference type="SMART" id="SM00717">
    <property type="entry name" value="SANT"/>
    <property type="match status" value="1"/>
</dbReference>
<feature type="region of interest" description="Disordered" evidence="1">
    <location>
        <begin position="134"/>
        <end position="158"/>
    </location>
</feature>
<evidence type="ECO:0000259" key="2">
    <source>
        <dbReference type="PROSITE" id="PS50090"/>
    </source>
</evidence>
<dbReference type="PROSITE" id="PS50090">
    <property type="entry name" value="MYB_LIKE"/>
    <property type="match status" value="1"/>
</dbReference>